<comment type="subcellular location">
    <subcellularLocation>
        <location evidence="2">Cytoplasm</location>
    </subcellularLocation>
</comment>
<dbReference type="PROSITE" id="PS00893">
    <property type="entry name" value="NUDIX_BOX"/>
    <property type="match status" value="1"/>
</dbReference>
<proteinExistence type="inferred from homology"/>
<comment type="catalytic activity">
    <reaction evidence="9">
        <text>a 5'-end (N(7)-methyl 5'-triphosphoguanosine)-ribonucleoside in mRNA + H2O = N(7)-methyl-GDP + a 5'-end phospho-ribonucleoside in mRNA + 2 H(+)</text>
        <dbReference type="Rhea" id="RHEA:67484"/>
        <dbReference type="Rhea" id="RHEA-COMP:15692"/>
        <dbReference type="Rhea" id="RHEA-COMP:17167"/>
        <dbReference type="ChEBI" id="CHEBI:15377"/>
        <dbReference type="ChEBI" id="CHEBI:15378"/>
        <dbReference type="ChEBI" id="CHEBI:63714"/>
        <dbReference type="ChEBI" id="CHEBI:138282"/>
        <dbReference type="ChEBI" id="CHEBI:156461"/>
        <dbReference type="EC" id="3.6.1.62"/>
    </reaction>
    <physiologicalReaction direction="left-to-right" evidence="9">
        <dbReference type="Rhea" id="RHEA:67485"/>
    </physiologicalReaction>
</comment>
<dbReference type="FunFam" id="3.90.79.10:FF:000003">
    <property type="entry name" value="M7GpppN-mRNA hydrolase isoform 2"/>
    <property type="match status" value="1"/>
</dbReference>
<accession>A0A8R1DNH3</accession>
<comment type="similarity">
    <text evidence="3">Belongs to the Nudix hydrolase family. DCP2 subfamily.</text>
</comment>
<dbReference type="InterPro" id="IPR000086">
    <property type="entry name" value="NUDIX_hydrolase_dom"/>
</dbReference>
<dbReference type="GO" id="GO:0140933">
    <property type="term" value="F:5'-(N(7)-methylguanosine 5'-triphospho)-[mRNA] hydrolase activity"/>
    <property type="evidence" value="ECO:0007669"/>
    <property type="project" value="UniProtKB-EC"/>
</dbReference>
<keyword evidence="7" id="KW-0694">RNA-binding</keyword>
<evidence type="ECO:0000256" key="2">
    <source>
        <dbReference type="ARBA" id="ARBA00004496"/>
    </source>
</evidence>
<dbReference type="PROSITE" id="PS51462">
    <property type="entry name" value="NUDIX"/>
    <property type="match status" value="1"/>
</dbReference>
<dbReference type="GO" id="GO:0030145">
    <property type="term" value="F:manganese ion binding"/>
    <property type="evidence" value="ECO:0007669"/>
    <property type="project" value="InterPro"/>
</dbReference>
<feature type="compositionally biased region" description="Low complexity" evidence="11">
    <location>
        <begin position="1"/>
        <end position="10"/>
    </location>
</feature>
<feature type="compositionally biased region" description="Low complexity" evidence="11">
    <location>
        <begin position="650"/>
        <end position="660"/>
    </location>
</feature>
<evidence type="ECO:0000256" key="1">
    <source>
        <dbReference type="ARBA" id="ARBA00001936"/>
    </source>
</evidence>
<dbReference type="GO" id="GO:0009408">
    <property type="term" value="P:response to heat"/>
    <property type="evidence" value="ECO:0007669"/>
    <property type="project" value="EnsemblMetazoa"/>
</dbReference>
<feature type="region of interest" description="Disordered" evidence="11">
    <location>
        <begin position="609"/>
        <end position="660"/>
    </location>
</feature>
<dbReference type="PANTHER" id="PTHR23114:SF17">
    <property type="entry name" value="M7GPPPN-MRNA HYDROLASE"/>
    <property type="match status" value="1"/>
</dbReference>
<dbReference type="SMART" id="SM01125">
    <property type="entry name" value="DCP2"/>
    <property type="match status" value="1"/>
</dbReference>
<dbReference type="SUPFAM" id="SSF55811">
    <property type="entry name" value="Nudix"/>
    <property type="match status" value="1"/>
</dbReference>
<sequence>MASTSNINTKKTNKKMEEVTSTQKLLESLFQAQNKGGAEQSSSQPSTSATSASSKCRRGKRGRGDEKKKPRGPSVAVRMQQQAEHARQQSKKNNQRSRTVSEHVQPHASQPIRGPRIPADVLDELEFRFVSNMVDYELNDNIRVCYNLELAHWYYIDHMVEGNTNYTNCPNIGGREFTFQMYHHCKDLRKHVHNADELYLKFREYKSTVPTYGAILVDPTMEYVLLVQSYFSKGKNWGFPKGKINQSEPPRDAAIRETFEETGFDFGAHSQNEKKFQRFINEAMVRLYLVKDVPLDFPFKPQTRKEIRSIKWFKLDDLPTDKNDEMPEYLRGNRFYMAMHFVRDIQFYVHKEREKLERKKAAEHVPSTAPLAQLFSKPTALTSTPPQKSEAPIFKRLTSEEFFSSFKKPDNPANDVSRPSLPDMSPAVNGLDSLAVLGLCTPLKPGASVNQFPSAEPNHPMISEEVGSQSEDHKEIGFAMPTDLQQPVVTSEHPCKYQIDNFKTQNKVPSGQHKVAEDTSPPQAMESHQGWLDTQLVNTIMQSPNAPISSATTPATPTTVLGHLIGKPIQPQAILPQAATPTAFGSAEKPKSSRINLSDHSAFKAINSAPKQSVPKATASPIGKKMRSASLSANGQMDSARKPSRSLMNSVVSPASSGVPSFQGEDVTGLWEEVWLREQLAPTAEPSVSSLAASYQELAMYNRDTPIAERNVYIKQPTYDLIPMCQQWTKRISLDKEYIAGSVDFWAQKFSTQSTVAATSQ</sequence>
<dbReference type="GO" id="GO:0040012">
    <property type="term" value="P:regulation of locomotion"/>
    <property type="evidence" value="ECO:0007669"/>
    <property type="project" value="EnsemblMetazoa"/>
</dbReference>
<evidence type="ECO:0000256" key="3">
    <source>
        <dbReference type="ARBA" id="ARBA00005279"/>
    </source>
</evidence>
<evidence type="ECO:0000256" key="4">
    <source>
        <dbReference type="ARBA" id="ARBA00022490"/>
    </source>
</evidence>
<comment type="cofactor">
    <cofactor evidence="1">
        <name>Mn(2+)</name>
        <dbReference type="ChEBI" id="CHEBI:29035"/>
    </cofactor>
</comment>
<dbReference type="GO" id="GO:0000290">
    <property type="term" value="P:deadenylation-dependent decapping of nuclear-transcribed mRNA"/>
    <property type="evidence" value="ECO:0007669"/>
    <property type="project" value="EnsemblMetazoa"/>
</dbReference>
<dbReference type="GO" id="GO:0006979">
    <property type="term" value="P:response to oxidative stress"/>
    <property type="evidence" value="ECO:0007669"/>
    <property type="project" value="EnsemblMetazoa"/>
</dbReference>
<dbReference type="GO" id="GO:0000932">
    <property type="term" value="C:P-body"/>
    <property type="evidence" value="ECO:0007669"/>
    <property type="project" value="EnsemblMetazoa"/>
</dbReference>
<dbReference type="InterPro" id="IPR020084">
    <property type="entry name" value="NUDIX_hydrolase_CS"/>
</dbReference>
<dbReference type="GO" id="GO:0002119">
    <property type="term" value="P:nematode larval development"/>
    <property type="evidence" value="ECO:0007669"/>
    <property type="project" value="EnsemblMetazoa"/>
</dbReference>
<evidence type="ECO:0000259" key="12">
    <source>
        <dbReference type="PROSITE" id="PS51462"/>
    </source>
</evidence>
<dbReference type="InterPro" id="IPR044099">
    <property type="entry name" value="Dcp2_NUDIX"/>
</dbReference>
<keyword evidence="5" id="KW-0479">Metal-binding</keyword>
<keyword evidence="14" id="KW-1185">Reference proteome</keyword>
<keyword evidence="8" id="KW-0464">Manganese</keyword>
<dbReference type="Pfam" id="PF05026">
    <property type="entry name" value="DCP2"/>
    <property type="match status" value="1"/>
</dbReference>
<evidence type="ECO:0000256" key="7">
    <source>
        <dbReference type="ARBA" id="ARBA00022884"/>
    </source>
</evidence>
<feature type="compositionally biased region" description="Low complexity" evidence="11">
    <location>
        <begin position="40"/>
        <end position="54"/>
    </location>
</feature>
<evidence type="ECO:0000313" key="14">
    <source>
        <dbReference type="Proteomes" id="UP000005237"/>
    </source>
</evidence>
<evidence type="ECO:0000256" key="6">
    <source>
        <dbReference type="ARBA" id="ARBA00022801"/>
    </source>
</evidence>
<protein>
    <recommendedName>
        <fullName evidence="10">mRNA-decapping enzyme 2</fullName>
    </recommendedName>
</protein>
<dbReference type="CDD" id="cd03672">
    <property type="entry name" value="NUDIX_Dcp2p_Nudt20"/>
    <property type="match status" value="1"/>
</dbReference>
<evidence type="ECO:0000256" key="5">
    <source>
        <dbReference type="ARBA" id="ARBA00022723"/>
    </source>
</evidence>
<dbReference type="Pfam" id="PF00293">
    <property type="entry name" value="NUDIX"/>
    <property type="match status" value="1"/>
</dbReference>
<dbReference type="GO" id="GO:0000184">
    <property type="term" value="P:nuclear-transcribed mRNA catabolic process, nonsense-mediated decay"/>
    <property type="evidence" value="ECO:0007669"/>
    <property type="project" value="InterPro"/>
</dbReference>
<evidence type="ECO:0000313" key="13">
    <source>
        <dbReference type="EnsemblMetazoa" id="CJA06661.1"/>
    </source>
</evidence>
<feature type="region of interest" description="Disordered" evidence="11">
    <location>
        <begin position="1"/>
        <end position="115"/>
    </location>
</feature>
<dbReference type="EnsemblMetazoa" id="CJA06661.1">
    <property type="protein sequence ID" value="CJA06661.1"/>
    <property type="gene ID" value="WBGene00125865"/>
</dbReference>
<dbReference type="PANTHER" id="PTHR23114">
    <property type="entry name" value="M7GPPPN-MRNA HYDROLASE"/>
    <property type="match status" value="1"/>
</dbReference>
<dbReference type="GO" id="GO:0008340">
    <property type="term" value="P:determination of adult lifespan"/>
    <property type="evidence" value="ECO:0007669"/>
    <property type="project" value="EnsemblMetazoa"/>
</dbReference>
<reference evidence="13" key="2">
    <citation type="submission" date="2022-06" db="UniProtKB">
        <authorList>
            <consortium name="EnsemblMetazoa"/>
        </authorList>
    </citation>
    <scope>IDENTIFICATION</scope>
    <source>
        <strain evidence="13">DF5081</strain>
    </source>
</reference>
<dbReference type="AlphaFoldDB" id="A0A8R1DNH3"/>
<evidence type="ECO:0000256" key="10">
    <source>
        <dbReference type="ARBA" id="ARBA00078183"/>
    </source>
</evidence>
<dbReference type="GO" id="GO:0043186">
    <property type="term" value="C:P granule"/>
    <property type="evidence" value="ECO:0007669"/>
    <property type="project" value="EnsemblMetazoa"/>
</dbReference>
<dbReference type="GO" id="GO:0003723">
    <property type="term" value="F:RNA binding"/>
    <property type="evidence" value="ECO:0007669"/>
    <property type="project" value="UniProtKB-KW"/>
</dbReference>
<organism evidence="13 14">
    <name type="scientific">Caenorhabditis japonica</name>
    <dbReference type="NCBI Taxonomy" id="281687"/>
    <lineage>
        <taxon>Eukaryota</taxon>
        <taxon>Metazoa</taxon>
        <taxon>Ecdysozoa</taxon>
        <taxon>Nematoda</taxon>
        <taxon>Chromadorea</taxon>
        <taxon>Rhabditida</taxon>
        <taxon>Rhabditina</taxon>
        <taxon>Rhabditomorpha</taxon>
        <taxon>Rhabditoidea</taxon>
        <taxon>Rhabditidae</taxon>
        <taxon>Peloderinae</taxon>
        <taxon>Caenorhabditis</taxon>
    </lineage>
</organism>
<feature type="domain" description="Nudix hydrolase" evidence="12">
    <location>
        <begin position="207"/>
        <end position="337"/>
    </location>
</feature>
<name>A0A8R1DNH3_CAEJA</name>
<evidence type="ECO:0000256" key="8">
    <source>
        <dbReference type="ARBA" id="ARBA00023211"/>
    </source>
</evidence>
<evidence type="ECO:0000256" key="9">
    <source>
        <dbReference type="ARBA" id="ARBA00047661"/>
    </source>
</evidence>
<dbReference type="Proteomes" id="UP000005237">
    <property type="component" value="Unassembled WGS sequence"/>
</dbReference>
<dbReference type="GO" id="GO:0140932">
    <property type="term" value="F:5'-(N(7)-methyl 5'-triphosphoguanosine)-[mRNA] diphosphatase activity"/>
    <property type="evidence" value="ECO:0007669"/>
    <property type="project" value="EnsemblMetazoa"/>
</dbReference>
<dbReference type="InterPro" id="IPR036189">
    <property type="entry name" value="DCP2_BoxA_sf"/>
</dbReference>
<evidence type="ECO:0000256" key="11">
    <source>
        <dbReference type="SAM" id="MobiDB-lite"/>
    </source>
</evidence>
<dbReference type="GO" id="GO:0009411">
    <property type="term" value="P:response to UV"/>
    <property type="evidence" value="ECO:0007669"/>
    <property type="project" value="EnsemblMetazoa"/>
</dbReference>
<reference evidence="14" key="1">
    <citation type="submission" date="2010-08" db="EMBL/GenBank/DDBJ databases">
        <authorList>
            <consortium name="Caenorhabditis japonica Sequencing Consortium"/>
            <person name="Wilson R.K."/>
        </authorList>
    </citation>
    <scope>NUCLEOTIDE SEQUENCE [LARGE SCALE GENOMIC DNA]</scope>
    <source>
        <strain evidence="14">DF5081</strain>
    </source>
</reference>
<keyword evidence="4" id="KW-0963">Cytoplasm</keyword>
<dbReference type="Gene3D" id="3.90.79.10">
    <property type="entry name" value="Nucleoside Triphosphate Pyrophosphohydrolase"/>
    <property type="match status" value="1"/>
</dbReference>
<dbReference type="Gene3D" id="1.10.10.1050">
    <property type="entry name" value="Dcp2, box A domain"/>
    <property type="match status" value="1"/>
</dbReference>
<dbReference type="SUPFAM" id="SSF140586">
    <property type="entry name" value="Dcp2 domain-like"/>
    <property type="match status" value="1"/>
</dbReference>
<dbReference type="InterPro" id="IPR007722">
    <property type="entry name" value="DCP2_BoxA"/>
</dbReference>
<feature type="compositionally biased region" description="Polar residues" evidence="11">
    <location>
        <begin position="19"/>
        <end position="34"/>
    </location>
</feature>
<dbReference type="InterPro" id="IPR015797">
    <property type="entry name" value="NUDIX_hydrolase-like_dom_sf"/>
</dbReference>
<keyword evidence="6" id="KW-0378">Hydrolase</keyword>